<protein>
    <submittedName>
        <fullName evidence="1">Uncharacterized protein</fullName>
    </submittedName>
</protein>
<evidence type="ECO:0000313" key="2">
    <source>
        <dbReference type="Proteomes" id="UP000017837"/>
    </source>
</evidence>
<gene>
    <name evidence="1" type="ORF">ABENE_20400</name>
</gene>
<sequence length="73" mass="8181">MMLGARRELAIAQAIEDPVQARTELSNSMYRKNTDVWLCWEPDVTGLQAQQNSYISHCVSSQALEQLAAVDEV</sequence>
<proteinExistence type="predicted"/>
<evidence type="ECO:0000313" key="1">
    <source>
        <dbReference type="EMBL" id="ESQ83185.1"/>
    </source>
</evidence>
<dbReference type="AlphaFoldDB" id="V4PD20"/>
<accession>V4PD20</accession>
<dbReference type="EMBL" id="AWGB01000071">
    <property type="protein sequence ID" value="ESQ83185.1"/>
    <property type="molecule type" value="Genomic_DNA"/>
</dbReference>
<dbReference type="Proteomes" id="UP000017837">
    <property type="component" value="Unassembled WGS sequence"/>
</dbReference>
<dbReference type="PATRIC" id="fig|1121022.4.peg.4179"/>
<organism evidence="1 2">
    <name type="scientific">Asticcacaulis benevestitus DSM 16100 = ATCC BAA-896</name>
    <dbReference type="NCBI Taxonomy" id="1121022"/>
    <lineage>
        <taxon>Bacteria</taxon>
        <taxon>Pseudomonadati</taxon>
        <taxon>Pseudomonadota</taxon>
        <taxon>Alphaproteobacteria</taxon>
        <taxon>Caulobacterales</taxon>
        <taxon>Caulobacteraceae</taxon>
        <taxon>Asticcacaulis</taxon>
    </lineage>
</organism>
<reference evidence="1 2" key="1">
    <citation type="journal article" date="2014" name="Nature">
        <title>Sequential evolution of bacterial morphology by co-option of a developmental regulator.</title>
        <authorList>
            <person name="Jiang C."/>
            <person name="Brown P.J."/>
            <person name="Ducret A."/>
            <person name="Brun Y.V."/>
        </authorList>
    </citation>
    <scope>NUCLEOTIDE SEQUENCE [LARGE SCALE GENOMIC DNA]</scope>
    <source>
        <strain evidence="1 2">DSM 16100</strain>
    </source>
</reference>
<comment type="caution">
    <text evidence="1">The sequence shown here is derived from an EMBL/GenBank/DDBJ whole genome shotgun (WGS) entry which is preliminary data.</text>
</comment>
<keyword evidence="2" id="KW-1185">Reference proteome</keyword>
<name>V4PD20_9CAUL</name>